<evidence type="ECO:0000256" key="1">
    <source>
        <dbReference type="SAM" id="MobiDB-lite"/>
    </source>
</evidence>
<proteinExistence type="predicted"/>
<protein>
    <submittedName>
        <fullName evidence="2">Uncharacterized protein</fullName>
    </submittedName>
</protein>
<gene>
    <name evidence="2" type="ORF">FIBSPDRAFT_859627</name>
</gene>
<dbReference type="OrthoDB" id="3067719at2759"/>
<sequence>MGREMHHHHHQAQSQSSLSPEEWISSDDNGSEESSSPPTSGGHSPPIPASHLPHTHRRTARSPRTPMTPPDSPHAFDAKTAGAACRQMEGYVSFAHVEGLGEPDADSSEDEIAGGAAGIRGGLERLWKVWGRERE</sequence>
<feature type="compositionally biased region" description="Low complexity" evidence="1">
    <location>
        <begin position="26"/>
        <end position="44"/>
    </location>
</feature>
<feature type="region of interest" description="Disordered" evidence="1">
    <location>
        <begin position="1"/>
        <end position="80"/>
    </location>
</feature>
<reference evidence="2" key="1">
    <citation type="journal article" date="2016" name="Mol. Biol. Evol.">
        <title>Comparative Genomics of Early-Diverging Mushroom-Forming Fungi Provides Insights into the Origins of Lignocellulose Decay Capabilities.</title>
        <authorList>
            <person name="Nagy L.G."/>
            <person name="Riley R."/>
            <person name="Tritt A."/>
            <person name="Adam C."/>
            <person name="Daum C."/>
            <person name="Floudas D."/>
            <person name="Sun H."/>
            <person name="Yadav J.S."/>
            <person name="Pangilinan J."/>
            <person name="Larsson K.H."/>
            <person name="Matsuura K."/>
            <person name="Barry K."/>
            <person name="Labutti K."/>
            <person name="Kuo R."/>
            <person name="Ohm R.A."/>
            <person name="Bhattacharya S.S."/>
            <person name="Shirouzu T."/>
            <person name="Yoshinaga Y."/>
            <person name="Martin F.M."/>
            <person name="Grigoriev I.V."/>
            <person name="Hibbett D.S."/>
        </authorList>
    </citation>
    <scope>NUCLEOTIDE SEQUENCE [LARGE SCALE GENOMIC DNA]</scope>
    <source>
        <strain evidence="2">CBS 109695</strain>
    </source>
</reference>
<feature type="non-terminal residue" evidence="2">
    <location>
        <position position="135"/>
    </location>
</feature>
<name>A0A166KWH0_9AGAM</name>
<dbReference type="AlphaFoldDB" id="A0A166KWH0"/>
<feature type="compositionally biased region" description="Basic residues" evidence="1">
    <location>
        <begin position="1"/>
        <end position="11"/>
    </location>
</feature>
<accession>A0A166KWH0</accession>
<organism evidence="2">
    <name type="scientific">Athelia psychrophila</name>
    <dbReference type="NCBI Taxonomy" id="1759441"/>
    <lineage>
        <taxon>Eukaryota</taxon>
        <taxon>Fungi</taxon>
        <taxon>Dikarya</taxon>
        <taxon>Basidiomycota</taxon>
        <taxon>Agaricomycotina</taxon>
        <taxon>Agaricomycetes</taxon>
        <taxon>Agaricomycetidae</taxon>
        <taxon>Atheliales</taxon>
        <taxon>Atheliaceae</taxon>
        <taxon>Athelia</taxon>
    </lineage>
</organism>
<evidence type="ECO:0000313" key="2">
    <source>
        <dbReference type="EMBL" id="KZP22325.1"/>
    </source>
</evidence>
<dbReference type="EMBL" id="KV417540">
    <property type="protein sequence ID" value="KZP22325.1"/>
    <property type="molecule type" value="Genomic_DNA"/>
</dbReference>